<feature type="transmembrane region" description="Helical" evidence="1">
    <location>
        <begin position="12"/>
        <end position="34"/>
    </location>
</feature>
<dbReference type="Proteomes" id="UP000201613">
    <property type="component" value="Unassembled WGS sequence"/>
</dbReference>
<evidence type="ECO:0000256" key="1">
    <source>
        <dbReference type="SAM" id="Phobius"/>
    </source>
</evidence>
<organism evidence="2 3">
    <name type="scientific">Flavimaricola marinus</name>
    <dbReference type="NCBI Taxonomy" id="1819565"/>
    <lineage>
        <taxon>Bacteria</taxon>
        <taxon>Pseudomonadati</taxon>
        <taxon>Pseudomonadota</taxon>
        <taxon>Alphaproteobacteria</taxon>
        <taxon>Rhodobacterales</taxon>
        <taxon>Paracoccaceae</taxon>
        <taxon>Flavimaricola</taxon>
    </lineage>
</organism>
<protein>
    <recommendedName>
        <fullName evidence="4">PH domain-containing protein</fullName>
    </recommendedName>
</protein>
<evidence type="ECO:0000313" key="2">
    <source>
        <dbReference type="EMBL" id="SMY07674.1"/>
    </source>
</evidence>
<dbReference type="EMBL" id="FXZK01000003">
    <property type="protein sequence ID" value="SMY07674.1"/>
    <property type="molecule type" value="Genomic_DNA"/>
</dbReference>
<keyword evidence="1" id="KW-0812">Transmembrane</keyword>
<keyword evidence="1" id="KW-1133">Transmembrane helix</keyword>
<keyword evidence="1" id="KW-0472">Membrane</keyword>
<sequence>MKEPFGPIRRTPWTMMFFVGPAVAMTGVMLWLTLEETGSLEAALRSGATLSIGVVALIFVIWGTVVTKRPIVVLSEKGLSLPNGVVIEWADISKIATGQDLTIVVSQNTGARTVKHETVRLTHVDGEETKVVLTWAAEGPTAAADRIRAAYESRADESRAEA</sequence>
<dbReference type="AlphaFoldDB" id="A0A238LE34"/>
<reference evidence="2 3" key="1">
    <citation type="submission" date="2017-05" db="EMBL/GenBank/DDBJ databases">
        <authorList>
            <person name="Song R."/>
            <person name="Chenine A.L."/>
            <person name="Ruprecht R.M."/>
        </authorList>
    </citation>
    <scope>NUCLEOTIDE SEQUENCE [LARGE SCALE GENOMIC DNA]</scope>
    <source>
        <strain evidence="2 3">CECT 8899</strain>
    </source>
</reference>
<evidence type="ECO:0000313" key="3">
    <source>
        <dbReference type="Proteomes" id="UP000201613"/>
    </source>
</evidence>
<gene>
    <name evidence="2" type="ORF">LOM8899_01813</name>
</gene>
<accession>A0A238LE34</accession>
<name>A0A238LE34_9RHOB</name>
<keyword evidence="3" id="KW-1185">Reference proteome</keyword>
<evidence type="ECO:0008006" key="4">
    <source>
        <dbReference type="Google" id="ProtNLM"/>
    </source>
</evidence>
<dbReference type="RefSeq" id="WP_133065000.1">
    <property type="nucleotide sequence ID" value="NZ_FXZK01000003.1"/>
</dbReference>
<dbReference type="OrthoDB" id="9816160at2"/>
<feature type="transmembrane region" description="Helical" evidence="1">
    <location>
        <begin position="46"/>
        <end position="67"/>
    </location>
</feature>
<proteinExistence type="predicted"/>